<evidence type="ECO:0000313" key="1">
    <source>
        <dbReference type="EMBL" id="KFB35339.1"/>
    </source>
</evidence>
<gene>
    <name evidence="1" type="ORF">ZHAS_00001722</name>
</gene>
<dbReference type="EMBL" id="ATLV01007531">
    <property type="status" value="NOT_ANNOTATED_CDS"/>
    <property type="molecule type" value="Genomic_DNA"/>
</dbReference>
<proteinExistence type="predicted"/>
<evidence type="ECO:0000313" key="2">
    <source>
        <dbReference type="EnsemblMetazoa" id="ASIC001722-PA"/>
    </source>
</evidence>
<dbReference type="VEuPathDB" id="VectorBase:ASIC001722"/>
<reference evidence="2" key="2">
    <citation type="submission" date="2020-05" db="UniProtKB">
        <authorList>
            <consortium name="EnsemblMetazoa"/>
        </authorList>
    </citation>
    <scope>IDENTIFICATION</scope>
</reference>
<organism evidence="1">
    <name type="scientific">Anopheles sinensis</name>
    <name type="common">Mosquito</name>
    <dbReference type="NCBI Taxonomy" id="74873"/>
    <lineage>
        <taxon>Eukaryota</taxon>
        <taxon>Metazoa</taxon>
        <taxon>Ecdysozoa</taxon>
        <taxon>Arthropoda</taxon>
        <taxon>Hexapoda</taxon>
        <taxon>Insecta</taxon>
        <taxon>Pterygota</taxon>
        <taxon>Neoptera</taxon>
        <taxon>Endopterygota</taxon>
        <taxon>Diptera</taxon>
        <taxon>Nematocera</taxon>
        <taxon>Culicoidea</taxon>
        <taxon>Culicidae</taxon>
        <taxon>Anophelinae</taxon>
        <taxon>Anopheles</taxon>
    </lineage>
</organism>
<accession>A0A084VBJ5</accession>
<evidence type="ECO:0000313" key="3">
    <source>
        <dbReference type="Proteomes" id="UP000030765"/>
    </source>
</evidence>
<protein>
    <submittedName>
        <fullName evidence="1 2">Uncharacterized protein</fullName>
    </submittedName>
</protein>
<keyword evidence="3" id="KW-1185">Reference proteome</keyword>
<dbReference type="Proteomes" id="UP000030765">
    <property type="component" value="Unassembled WGS sequence"/>
</dbReference>
<name>A0A084VBJ5_ANOSI</name>
<sequence length="51" mass="5409">MLLLKPYAGPVVIVIGGGKFTIQTTCPIEERTLGLLVSVRARSGSAYTDCL</sequence>
<reference evidence="1 3" key="1">
    <citation type="journal article" date="2014" name="BMC Genomics">
        <title>Genome sequence of Anopheles sinensis provides insight into genetics basis of mosquito competence for malaria parasites.</title>
        <authorList>
            <person name="Zhou D."/>
            <person name="Zhang D."/>
            <person name="Ding G."/>
            <person name="Shi L."/>
            <person name="Hou Q."/>
            <person name="Ye Y."/>
            <person name="Xu Y."/>
            <person name="Zhou H."/>
            <person name="Xiong C."/>
            <person name="Li S."/>
            <person name="Yu J."/>
            <person name="Hong S."/>
            <person name="Yu X."/>
            <person name="Zou P."/>
            <person name="Chen C."/>
            <person name="Chang X."/>
            <person name="Wang W."/>
            <person name="Lv Y."/>
            <person name="Sun Y."/>
            <person name="Ma L."/>
            <person name="Shen B."/>
            <person name="Zhu C."/>
        </authorList>
    </citation>
    <scope>NUCLEOTIDE SEQUENCE [LARGE SCALE GENOMIC DNA]</scope>
</reference>
<dbReference type="AlphaFoldDB" id="A0A084VBJ5"/>
<dbReference type="EnsemblMetazoa" id="ASIC001722-RA">
    <property type="protein sequence ID" value="ASIC001722-PA"/>
    <property type="gene ID" value="ASIC001722"/>
</dbReference>
<dbReference type="EMBL" id="KE524418">
    <property type="protein sequence ID" value="KFB35339.1"/>
    <property type="molecule type" value="Genomic_DNA"/>
</dbReference>